<evidence type="ECO:0000313" key="1">
    <source>
        <dbReference type="EMBL" id="MEA5518475.1"/>
    </source>
</evidence>
<reference evidence="1 2" key="1">
    <citation type="submission" date="2023-12" db="EMBL/GenBank/DDBJ databases">
        <title>Baltic Sea Cyanobacteria.</title>
        <authorList>
            <person name="Delbaje E."/>
            <person name="Fewer D.P."/>
            <person name="Shishido T.K."/>
        </authorList>
    </citation>
    <scope>NUCLEOTIDE SEQUENCE [LARGE SCALE GENOMIC DNA]</scope>
    <source>
        <strain evidence="1 2">CCNP 1315</strain>
    </source>
</reference>
<name>A0ABU5TUV4_9CYAN</name>
<accession>A0ABU5TUV4</accession>
<dbReference type="Proteomes" id="UP001301728">
    <property type="component" value="Unassembled WGS sequence"/>
</dbReference>
<sequence length="575" mass="63767">MKLKNLINLAATTITLSLGVVSYPAISRAATMFSPVKLEEGWSFGFEGYEIEHQGQSVIDLRVSYDYVEGIGVDDPFEYPDFTQIYNFIDNFLTTYPNETDFWEILNKSLVTELLTEPIPTAFGFDYQLAEVLDSLTVEIGIKPGSSDVFVPRSSIVTGTPGTEVTLDESWSFAFKDYAVEHQGQSVIDLLVSYDYVEGIGENDPFEYPDFTQISNYVEGFLANYPNETDFWEILNKNLVTDLLTQPIPTSFGFDYQLANVLDSLTVEIGIKPGSSDVFVPRSSIVTGTPGTEVALDESWSFALKDYAIEHQGQSVIDLVASYDYVEGIGKDNPFEYPDFTQILNYVEGFLANYPNETDFWEILNKNLVTDLLTQPIPTEFGFDYQLAEVLESFTVGIGIQPGSSNIFIPRSSTVTGTPGTEVALDESWSFALENYAVEHQGQAVIDLVASYDYVEGIGENNPFEYPDFTQISNYIQALLVNYPNETDFWEILNKNLVAELLTQPIPTEFGFDYQLAEVLDSLSLAIGIQPGSSNIFIPRSSNVTGTLVATSVPEPGMLLGLGCITIVGILKRKA</sequence>
<protein>
    <recommendedName>
        <fullName evidence="3">PEP-CTERM sorting domain-containing protein</fullName>
    </recommendedName>
</protein>
<evidence type="ECO:0000313" key="2">
    <source>
        <dbReference type="Proteomes" id="UP001301728"/>
    </source>
</evidence>
<organism evidence="1 2">
    <name type="scientific">Limnoraphis robusta CCNP1315</name>
    <dbReference type="NCBI Taxonomy" id="3110306"/>
    <lineage>
        <taxon>Bacteria</taxon>
        <taxon>Bacillati</taxon>
        <taxon>Cyanobacteriota</taxon>
        <taxon>Cyanophyceae</taxon>
        <taxon>Oscillatoriophycideae</taxon>
        <taxon>Oscillatoriales</taxon>
        <taxon>Sirenicapillariaceae</taxon>
        <taxon>Limnoraphis</taxon>
    </lineage>
</organism>
<comment type="caution">
    <text evidence="1">The sequence shown here is derived from an EMBL/GenBank/DDBJ whole genome shotgun (WGS) entry which is preliminary data.</text>
</comment>
<proteinExistence type="predicted"/>
<dbReference type="RefSeq" id="WP_323273338.1">
    <property type="nucleotide sequence ID" value="NZ_JAYGHT010000010.1"/>
</dbReference>
<keyword evidence="2" id="KW-1185">Reference proteome</keyword>
<evidence type="ECO:0008006" key="3">
    <source>
        <dbReference type="Google" id="ProtNLM"/>
    </source>
</evidence>
<gene>
    <name evidence="1" type="ORF">VB854_05890</name>
</gene>
<dbReference type="EMBL" id="JAYGHT010000010">
    <property type="protein sequence ID" value="MEA5518475.1"/>
    <property type="molecule type" value="Genomic_DNA"/>
</dbReference>